<evidence type="ECO:0000313" key="8">
    <source>
        <dbReference type="EMBL" id="RCX15525.1"/>
    </source>
</evidence>
<evidence type="ECO:0000256" key="5">
    <source>
        <dbReference type="ARBA" id="ARBA00023136"/>
    </source>
</evidence>
<evidence type="ECO:0000256" key="7">
    <source>
        <dbReference type="SAM" id="Phobius"/>
    </source>
</evidence>
<keyword evidence="8" id="KW-0966">Cell projection</keyword>
<dbReference type="InterPro" id="IPR022781">
    <property type="entry name" value="Flagellar_biosynth_FliO"/>
</dbReference>
<dbReference type="EMBL" id="QPJT01000013">
    <property type="protein sequence ID" value="RCX15525.1"/>
    <property type="molecule type" value="Genomic_DNA"/>
</dbReference>
<evidence type="ECO:0000256" key="2">
    <source>
        <dbReference type="ARBA" id="ARBA00022475"/>
    </source>
</evidence>
<dbReference type="OrthoDB" id="1739452at2"/>
<dbReference type="RefSeq" id="WP_114298175.1">
    <property type="nucleotide sequence ID" value="NZ_QPJT01000013.1"/>
</dbReference>
<name>A0A369B2F8_9FIRM</name>
<dbReference type="GO" id="GO:0016020">
    <property type="term" value="C:membrane"/>
    <property type="evidence" value="ECO:0007669"/>
    <property type="project" value="InterPro"/>
</dbReference>
<gene>
    <name evidence="8" type="ORF">DFR58_113107</name>
</gene>
<reference evidence="8 9" key="1">
    <citation type="submission" date="2018-07" db="EMBL/GenBank/DDBJ databases">
        <title>Genomic Encyclopedia of Type Strains, Phase IV (KMG-IV): sequencing the most valuable type-strain genomes for metagenomic binning, comparative biology and taxonomic classification.</title>
        <authorList>
            <person name="Goeker M."/>
        </authorList>
    </citation>
    <scope>NUCLEOTIDE SEQUENCE [LARGE SCALE GENOMIC DNA]</scope>
    <source>
        <strain evidence="8 9">DSM 27016</strain>
    </source>
</reference>
<organism evidence="8 9">
    <name type="scientific">Anaerobacterium chartisolvens</name>
    <dbReference type="NCBI Taxonomy" id="1297424"/>
    <lineage>
        <taxon>Bacteria</taxon>
        <taxon>Bacillati</taxon>
        <taxon>Bacillota</taxon>
        <taxon>Clostridia</taxon>
        <taxon>Eubacteriales</taxon>
        <taxon>Oscillospiraceae</taxon>
        <taxon>Anaerobacterium</taxon>
    </lineage>
</organism>
<keyword evidence="9" id="KW-1185">Reference proteome</keyword>
<dbReference type="GO" id="GO:0044781">
    <property type="term" value="P:bacterial-type flagellum organization"/>
    <property type="evidence" value="ECO:0007669"/>
    <property type="project" value="InterPro"/>
</dbReference>
<evidence type="ECO:0000256" key="4">
    <source>
        <dbReference type="ARBA" id="ARBA00022989"/>
    </source>
</evidence>
<comment type="subcellular location">
    <subcellularLocation>
        <location evidence="1">Cell membrane</location>
    </subcellularLocation>
</comment>
<evidence type="ECO:0000256" key="6">
    <source>
        <dbReference type="SAM" id="MobiDB-lite"/>
    </source>
</evidence>
<feature type="region of interest" description="Disordered" evidence="6">
    <location>
        <begin position="113"/>
        <end position="146"/>
    </location>
</feature>
<keyword evidence="8" id="KW-0282">Flagellum</keyword>
<keyword evidence="3 7" id="KW-0812">Transmembrane</keyword>
<dbReference type="AlphaFoldDB" id="A0A369B2F8"/>
<dbReference type="Pfam" id="PF04347">
    <property type="entry name" value="FliO"/>
    <property type="match status" value="1"/>
</dbReference>
<keyword evidence="5 7" id="KW-0472">Membrane</keyword>
<sequence length="174" mass="19579">MFAQVIGILLAFGSVLFLAVIFTRFMAGKAKRTMKGQYMNIVESMSLGVDKQIHLIRVDRQFVLVATAGKNVEFLTIVKLDNYVDNDELTQNENAFDFKTFFNKYLQNYKDKKNGKESKNAAQETEDESVEDIIGKGQAGAGGSLGKEVFKSNLSRLKSITDVIYRQREENGDD</sequence>
<keyword evidence="4 7" id="KW-1133">Transmembrane helix</keyword>
<keyword evidence="2" id="KW-1003">Cell membrane</keyword>
<evidence type="ECO:0000256" key="1">
    <source>
        <dbReference type="ARBA" id="ARBA00004236"/>
    </source>
</evidence>
<dbReference type="Proteomes" id="UP000253034">
    <property type="component" value="Unassembled WGS sequence"/>
</dbReference>
<proteinExistence type="predicted"/>
<evidence type="ECO:0000256" key="3">
    <source>
        <dbReference type="ARBA" id="ARBA00022692"/>
    </source>
</evidence>
<accession>A0A369B2F8</accession>
<feature type="transmembrane region" description="Helical" evidence="7">
    <location>
        <begin position="6"/>
        <end position="27"/>
    </location>
</feature>
<protein>
    <submittedName>
        <fullName evidence="8">Flagellar protein FliO/FliZ</fullName>
    </submittedName>
</protein>
<evidence type="ECO:0000313" key="9">
    <source>
        <dbReference type="Proteomes" id="UP000253034"/>
    </source>
</evidence>
<keyword evidence="8" id="KW-0969">Cilium</keyword>
<comment type="caution">
    <text evidence="8">The sequence shown here is derived from an EMBL/GenBank/DDBJ whole genome shotgun (WGS) entry which is preliminary data.</text>
</comment>